<sequence>MSDIFAAARLRYVIPVVIGGSILPYVLLPVEYIDRVTIGTVFLEFLSLAMIYLLLHTIWLSGHKSSEIFGERPELQTAGTPDAVSRLITRLCR</sequence>
<keyword evidence="1" id="KW-0472">Membrane</keyword>
<comment type="caution">
    <text evidence="2">The sequence shown here is derived from an EMBL/GenBank/DDBJ whole genome shotgun (WGS) entry which is preliminary data.</text>
</comment>
<keyword evidence="1" id="KW-0812">Transmembrane</keyword>
<proteinExistence type="predicted"/>
<keyword evidence="1" id="KW-1133">Transmembrane helix</keyword>
<keyword evidence="3" id="KW-1185">Reference proteome</keyword>
<dbReference type="EMBL" id="JBHUJD010000014">
    <property type="protein sequence ID" value="MFD2311091.1"/>
    <property type="molecule type" value="Genomic_DNA"/>
</dbReference>
<feature type="transmembrane region" description="Helical" evidence="1">
    <location>
        <begin position="12"/>
        <end position="30"/>
    </location>
</feature>
<dbReference type="RefSeq" id="WP_265721160.1">
    <property type="nucleotide sequence ID" value="NZ_JAPIVK010000009.1"/>
</dbReference>
<gene>
    <name evidence="2" type="ORF">ACFSKX_11755</name>
</gene>
<dbReference type="Proteomes" id="UP001597425">
    <property type="component" value="Unassembled WGS sequence"/>
</dbReference>
<reference evidence="3" key="1">
    <citation type="journal article" date="2019" name="Int. J. Syst. Evol. Microbiol.">
        <title>The Global Catalogue of Microorganisms (GCM) 10K type strain sequencing project: providing services to taxonomists for standard genome sequencing and annotation.</title>
        <authorList>
            <consortium name="The Broad Institute Genomics Platform"/>
            <consortium name="The Broad Institute Genome Sequencing Center for Infectious Disease"/>
            <person name="Wu L."/>
            <person name="Ma J."/>
        </authorList>
    </citation>
    <scope>NUCLEOTIDE SEQUENCE [LARGE SCALE GENOMIC DNA]</scope>
    <source>
        <strain evidence="3">KCTC 12848</strain>
    </source>
</reference>
<protein>
    <submittedName>
        <fullName evidence="2">Uncharacterized protein</fullName>
    </submittedName>
</protein>
<feature type="transmembrane region" description="Helical" evidence="1">
    <location>
        <begin position="36"/>
        <end position="55"/>
    </location>
</feature>
<organism evidence="2 3">
    <name type="scientific">Microbulbifer halophilus</name>
    <dbReference type="NCBI Taxonomy" id="453963"/>
    <lineage>
        <taxon>Bacteria</taxon>
        <taxon>Pseudomonadati</taxon>
        <taxon>Pseudomonadota</taxon>
        <taxon>Gammaproteobacteria</taxon>
        <taxon>Cellvibrionales</taxon>
        <taxon>Microbulbiferaceae</taxon>
        <taxon>Microbulbifer</taxon>
    </lineage>
</organism>
<evidence type="ECO:0000313" key="2">
    <source>
        <dbReference type="EMBL" id="MFD2311091.1"/>
    </source>
</evidence>
<name>A0ABW5EBX3_9GAMM</name>
<accession>A0ABW5EBX3</accession>
<evidence type="ECO:0000256" key="1">
    <source>
        <dbReference type="SAM" id="Phobius"/>
    </source>
</evidence>
<evidence type="ECO:0000313" key="3">
    <source>
        <dbReference type="Proteomes" id="UP001597425"/>
    </source>
</evidence>